<evidence type="ECO:0000256" key="4">
    <source>
        <dbReference type="ARBA" id="ARBA00022960"/>
    </source>
</evidence>
<comment type="caution">
    <text evidence="12">The sequence shown here is derived from an EMBL/GenBank/DDBJ whole genome shotgun (WGS) entry which is preliminary data.</text>
</comment>
<feature type="compositionally biased region" description="Basic and acidic residues" evidence="10">
    <location>
        <begin position="180"/>
        <end position="193"/>
    </location>
</feature>
<evidence type="ECO:0000256" key="2">
    <source>
        <dbReference type="ARBA" id="ARBA00022729"/>
    </source>
</evidence>
<feature type="compositionally biased region" description="Low complexity" evidence="10">
    <location>
        <begin position="272"/>
        <end position="282"/>
    </location>
</feature>
<dbReference type="PRINTS" id="PR00725">
    <property type="entry name" value="DADACBPTASE1"/>
</dbReference>
<dbReference type="AlphaFoldDB" id="A0A7W7LC48"/>
<feature type="compositionally biased region" description="Low complexity" evidence="10">
    <location>
        <begin position="131"/>
        <end position="143"/>
    </location>
</feature>
<dbReference type="EMBL" id="JACHJG010000005">
    <property type="protein sequence ID" value="MBB4886946.1"/>
    <property type="molecule type" value="Genomic_DNA"/>
</dbReference>
<feature type="compositionally biased region" description="Low complexity" evidence="10">
    <location>
        <begin position="34"/>
        <end position="47"/>
    </location>
</feature>
<feature type="active site" description="Acyl-ester intermediate" evidence="7">
    <location>
        <position position="386"/>
    </location>
</feature>
<keyword evidence="5" id="KW-0573">Peptidoglycan synthesis</keyword>
<evidence type="ECO:0000313" key="13">
    <source>
        <dbReference type="Proteomes" id="UP000556436"/>
    </source>
</evidence>
<evidence type="ECO:0000256" key="9">
    <source>
        <dbReference type="RuleBase" id="RU004016"/>
    </source>
</evidence>
<evidence type="ECO:0000256" key="10">
    <source>
        <dbReference type="SAM" id="MobiDB-lite"/>
    </source>
</evidence>
<dbReference type="Proteomes" id="UP000556436">
    <property type="component" value="Unassembled WGS sequence"/>
</dbReference>
<dbReference type="RefSeq" id="WP_308433536.1">
    <property type="nucleotide sequence ID" value="NZ_BMRW01000005.1"/>
</dbReference>
<dbReference type="InterPro" id="IPR012338">
    <property type="entry name" value="Beta-lactam/transpept-like"/>
</dbReference>
<dbReference type="GO" id="GO:0071555">
    <property type="term" value="P:cell wall organization"/>
    <property type="evidence" value="ECO:0007669"/>
    <property type="project" value="UniProtKB-KW"/>
</dbReference>
<gene>
    <name evidence="12" type="ORF">FHS38_002991</name>
</gene>
<evidence type="ECO:0000256" key="7">
    <source>
        <dbReference type="PIRSR" id="PIRSR618044-1"/>
    </source>
</evidence>
<feature type="binding site" evidence="8">
    <location>
        <position position="553"/>
    </location>
    <ligand>
        <name>substrate</name>
    </ligand>
</feature>
<keyword evidence="6" id="KW-0961">Cell wall biogenesis/degradation</keyword>
<evidence type="ECO:0000256" key="1">
    <source>
        <dbReference type="ARBA" id="ARBA00007164"/>
    </source>
</evidence>
<feature type="region of interest" description="Disordered" evidence="10">
    <location>
        <begin position="34"/>
        <end position="282"/>
    </location>
</feature>
<name>A0A7W7LC48_STRNE</name>
<dbReference type="GO" id="GO:0009002">
    <property type="term" value="F:serine-type D-Ala-D-Ala carboxypeptidase activity"/>
    <property type="evidence" value="ECO:0007669"/>
    <property type="project" value="InterPro"/>
</dbReference>
<evidence type="ECO:0000256" key="5">
    <source>
        <dbReference type="ARBA" id="ARBA00022984"/>
    </source>
</evidence>
<dbReference type="GO" id="GO:0006508">
    <property type="term" value="P:proteolysis"/>
    <property type="evidence" value="ECO:0007669"/>
    <property type="project" value="InterPro"/>
</dbReference>
<feature type="compositionally biased region" description="Low complexity" evidence="10">
    <location>
        <begin position="235"/>
        <end position="246"/>
    </location>
</feature>
<organism evidence="12 13">
    <name type="scientific">Streptomyces netropsis</name>
    <name type="common">Streptoverticillium netropsis</name>
    <dbReference type="NCBI Taxonomy" id="55404"/>
    <lineage>
        <taxon>Bacteria</taxon>
        <taxon>Bacillati</taxon>
        <taxon>Actinomycetota</taxon>
        <taxon>Actinomycetes</taxon>
        <taxon>Kitasatosporales</taxon>
        <taxon>Streptomycetaceae</taxon>
        <taxon>Streptomyces</taxon>
    </lineage>
</organism>
<feature type="active site" description="Proton acceptor" evidence="7">
    <location>
        <position position="389"/>
    </location>
</feature>
<dbReference type="PANTHER" id="PTHR21581">
    <property type="entry name" value="D-ALANYL-D-ALANINE CARBOXYPEPTIDASE"/>
    <property type="match status" value="1"/>
</dbReference>
<keyword evidence="4" id="KW-0133">Cell shape</keyword>
<evidence type="ECO:0000313" key="12">
    <source>
        <dbReference type="EMBL" id="MBB4886946.1"/>
    </source>
</evidence>
<dbReference type="InterPro" id="IPR001967">
    <property type="entry name" value="Peptidase_S11_N"/>
</dbReference>
<feature type="compositionally biased region" description="Basic and acidic residues" evidence="10">
    <location>
        <begin position="90"/>
        <end position="113"/>
    </location>
</feature>
<feature type="compositionally biased region" description="Low complexity" evidence="10">
    <location>
        <begin position="194"/>
        <end position="217"/>
    </location>
</feature>
<evidence type="ECO:0000256" key="8">
    <source>
        <dbReference type="PIRSR" id="PIRSR618044-2"/>
    </source>
</evidence>
<dbReference type="GO" id="GO:0008360">
    <property type="term" value="P:regulation of cell shape"/>
    <property type="evidence" value="ECO:0007669"/>
    <property type="project" value="UniProtKB-KW"/>
</dbReference>
<dbReference type="Gene3D" id="3.40.710.10">
    <property type="entry name" value="DD-peptidase/beta-lactamase superfamily"/>
    <property type="match status" value="1"/>
</dbReference>
<accession>A0A7W7LC48</accession>
<reference evidence="12 13" key="1">
    <citation type="submission" date="2020-08" db="EMBL/GenBank/DDBJ databases">
        <title>Genomic Encyclopedia of Type Strains, Phase III (KMG-III): the genomes of soil and plant-associated and newly described type strains.</title>
        <authorList>
            <person name="Whitman W."/>
        </authorList>
    </citation>
    <scope>NUCLEOTIDE SEQUENCE [LARGE SCALE GENOMIC DNA]</scope>
    <source>
        <strain evidence="12 13">CECT 3265</strain>
    </source>
</reference>
<comment type="similarity">
    <text evidence="1 9">Belongs to the peptidase S11 family.</text>
</comment>
<keyword evidence="12" id="KW-0645">Protease</keyword>
<evidence type="ECO:0000256" key="3">
    <source>
        <dbReference type="ARBA" id="ARBA00022801"/>
    </source>
</evidence>
<keyword evidence="13" id="KW-1185">Reference proteome</keyword>
<dbReference type="InterPro" id="IPR018044">
    <property type="entry name" value="Peptidase_S11"/>
</dbReference>
<protein>
    <submittedName>
        <fullName evidence="12">D-alanyl-D-alanine carboxypeptidase</fullName>
    </submittedName>
</protein>
<feature type="domain" description="Peptidase S11 D-alanyl-D-alanine carboxypeptidase A N-terminal" evidence="11">
    <location>
        <begin position="379"/>
        <end position="570"/>
    </location>
</feature>
<keyword evidence="12" id="KW-0121">Carboxypeptidase</keyword>
<dbReference type="GO" id="GO:0009252">
    <property type="term" value="P:peptidoglycan biosynthetic process"/>
    <property type="evidence" value="ECO:0007669"/>
    <property type="project" value="UniProtKB-KW"/>
</dbReference>
<feature type="active site" evidence="7">
    <location>
        <position position="453"/>
    </location>
</feature>
<feature type="compositionally biased region" description="Basic and acidic residues" evidence="10">
    <location>
        <begin position="144"/>
        <end position="158"/>
    </location>
</feature>
<evidence type="ECO:0000256" key="6">
    <source>
        <dbReference type="ARBA" id="ARBA00023316"/>
    </source>
</evidence>
<dbReference type="SUPFAM" id="SSF56601">
    <property type="entry name" value="beta-lactamase/transpeptidase-like"/>
    <property type="match status" value="1"/>
</dbReference>
<evidence type="ECO:0000259" key="11">
    <source>
        <dbReference type="Pfam" id="PF00768"/>
    </source>
</evidence>
<feature type="compositionally biased region" description="Basic and acidic residues" evidence="10">
    <location>
        <begin position="52"/>
        <end position="66"/>
    </location>
</feature>
<dbReference type="PANTHER" id="PTHR21581:SF33">
    <property type="entry name" value="D-ALANYL-D-ALANINE CARBOXYPEPTIDASE DACB"/>
    <property type="match status" value="1"/>
</dbReference>
<proteinExistence type="inferred from homology"/>
<keyword evidence="2" id="KW-0732">Signal</keyword>
<keyword evidence="3" id="KW-0378">Hydrolase</keyword>
<sequence length="707" mass="72247">MTPAPKPEAKAAAEPAAGDDRLKAAVAAWVANAEDAEGAGDTAGTDGVQTGKPRESAKSGKPEEPARSAVSAKSTDEPAAKPAAKAAPTSDEKPADKPAAEPDEKSGEEKKAADAPAGKPADRPTAAFGVAKPKNGAAKPAEAPAKKPADQAADKPADRPTAAFGVVKPKNGTAKPAEAPAKKPADQAADKSGGDQPTALLKAPAAPAAGKAGSKGTADSDSERTSQFVPLKSDAAAAPAKPAIPISVTPPTGVPKAPAEAERTKQTPLPPQSAAGAEPAGPAAPLDLLAQLTNTPPPPETPVRTAVRRVKIWTPLVALLLIVFCVVQAFRPLPDPTLKLTASKSYAFDGAKPSLPWPTEGQGYVEVSGLGTIGSFGEQKPVPIGSVAKTMTAYMVLKNHPLKQGENGPMIDIDAKAVSDAGKESEGESVLNTVKPGQKISLRDALSAVMIPSANNIARLLARWDSQSEEAFIKKMNVTAKELGMKNTTYTDASGLMETTVSTAEDQVKLGKKAMEIPALVAITKLPSWKDPSGTTHRNYNTLVPFDGAIGIKTGSTTKAGGNLLFAGQKEIGGTTQLIVAAVLGQHKAPIIDTVNAVSKKVLIAAQGELRDHKVVKKGDVVGRVDDGLGGTTPVVATKDVTAVGWSGLTVNITLNDAGRKLPHSAKAGTEVGQLTVGSGPGQVRVPVTLKKDLAEPSFGSKLTRLG</sequence>
<dbReference type="Pfam" id="PF00768">
    <property type="entry name" value="Peptidase_S11"/>
    <property type="match status" value="1"/>
</dbReference>